<organism evidence="6 7">
    <name type="scientific">Acorus gramineus</name>
    <name type="common">Dwarf sweet flag</name>
    <dbReference type="NCBI Taxonomy" id="55184"/>
    <lineage>
        <taxon>Eukaryota</taxon>
        <taxon>Viridiplantae</taxon>
        <taxon>Streptophyta</taxon>
        <taxon>Embryophyta</taxon>
        <taxon>Tracheophyta</taxon>
        <taxon>Spermatophyta</taxon>
        <taxon>Magnoliopsida</taxon>
        <taxon>Liliopsida</taxon>
        <taxon>Acoraceae</taxon>
        <taxon>Acorus</taxon>
    </lineage>
</organism>
<reference evidence="6" key="2">
    <citation type="submission" date="2023-06" db="EMBL/GenBank/DDBJ databases">
        <authorList>
            <person name="Ma L."/>
            <person name="Liu K.-W."/>
            <person name="Li Z."/>
            <person name="Hsiao Y.-Y."/>
            <person name="Qi Y."/>
            <person name="Fu T."/>
            <person name="Tang G."/>
            <person name="Zhang D."/>
            <person name="Sun W.-H."/>
            <person name="Liu D.-K."/>
            <person name="Li Y."/>
            <person name="Chen G.-Z."/>
            <person name="Liu X.-D."/>
            <person name="Liao X.-Y."/>
            <person name="Jiang Y.-T."/>
            <person name="Yu X."/>
            <person name="Hao Y."/>
            <person name="Huang J."/>
            <person name="Zhao X.-W."/>
            <person name="Ke S."/>
            <person name="Chen Y.-Y."/>
            <person name="Wu W.-L."/>
            <person name="Hsu J.-L."/>
            <person name="Lin Y.-F."/>
            <person name="Huang M.-D."/>
            <person name="Li C.-Y."/>
            <person name="Huang L."/>
            <person name="Wang Z.-W."/>
            <person name="Zhao X."/>
            <person name="Zhong W.-Y."/>
            <person name="Peng D.-H."/>
            <person name="Ahmad S."/>
            <person name="Lan S."/>
            <person name="Zhang J.-S."/>
            <person name="Tsai W.-C."/>
            <person name="Van De Peer Y."/>
            <person name="Liu Z.-J."/>
        </authorList>
    </citation>
    <scope>NUCLEOTIDE SEQUENCE</scope>
    <source>
        <strain evidence="6">SCP</strain>
        <tissue evidence="6">Leaves</tissue>
    </source>
</reference>
<dbReference type="SUPFAM" id="SSF56219">
    <property type="entry name" value="DNase I-like"/>
    <property type="match status" value="1"/>
</dbReference>
<feature type="domain" description="RdRp catalytic" evidence="4">
    <location>
        <begin position="542"/>
        <end position="687"/>
    </location>
</feature>
<dbReference type="CDD" id="cd01650">
    <property type="entry name" value="RT_nLTR_like"/>
    <property type="match status" value="1"/>
</dbReference>
<gene>
    <name evidence="6" type="ORF">QJS04_geneDACA014252</name>
</gene>
<dbReference type="InterPro" id="IPR043502">
    <property type="entry name" value="DNA/RNA_pol_sf"/>
</dbReference>
<proteinExistence type="predicted"/>
<evidence type="ECO:0000313" key="6">
    <source>
        <dbReference type="EMBL" id="KAK1280973.1"/>
    </source>
</evidence>
<keyword evidence="7" id="KW-1185">Reference proteome</keyword>
<dbReference type="InterPro" id="IPR036691">
    <property type="entry name" value="Endo/exonu/phosph_ase_sf"/>
</dbReference>
<feature type="domain" description="Reverse transcriptase" evidence="5">
    <location>
        <begin position="440"/>
        <end position="718"/>
    </location>
</feature>
<dbReference type="Gene3D" id="3.60.10.10">
    <property type="entry name" value="Endonuclease/exonuclease/phosphatase"/>
    <property type="match status" value="1"/>
</dbReference>
<dbReference type="PANTHER" id="PTHR33116:SF78">
    <property type="entry name" value="OS12G0587133 PROTEIN"/>
    <property type="match status" value="1"/>
</dbReference>
<dbReference type="InterPro" id="IPR000477">
    <property type="entry name" value="RT_dom"/>
</dbReference>
<evidence type="ECO:0000256" key="3">
    <source>
        <dbReference type="ARBA" id="ARBA00022953"/>
    </source>
</evidence>
<dbReference type="Pfam" id="PF03372">
    <property type="entry name" value="Exo_endo_phos"/>
    <property type="match status" value="1"/>
</dbReference>
<accession>A0AAV9BYH9</accession>
<dbReference type="PROSITE" id="PS50522">
    <property type="entry name" value="RDRP_PHAGE"/>
    <property type="match status" value="1"/>
</dbReference>
<evidence type="ECO:0000259" key="5">
    <source>
        <dbReference type="PROSITE" id="PS50878"/>
    </source>
</evidence>
<dbReference type="PROSITE" id="PS50878">
    <property type="entry name" value="RT_POL"/>
    <property type="match status" value="1"/>
</dbReference>
<dbReference type="Pfam" id="PF13966">
    <property type="entry name" value="zf-RVT"/>
    <property type="match status" value="1"/>
</dbReference>
<evidence type="ECO:0000256" key="2">
    <source>
        <dbReference type="ARBA" id="ARBA00022741"/>
    </source>
</evidence>
<keyword evidence="3" id="KW-0693">Viral RNA replication</keyword>
<evidence type="ECO:0000313" key="7">
    <source>
        <dbReference type="Proteomes" id="UP001179952"/>
    </source>
</evidence>
<dbReference type="GO" id="GO:0019079">
    <property type="term" value="P:viral genome replication"/>
    <property type="evidence" value="ECO:0007669"/>
    <property type="project" value="InterPro"/>
</dbReference>
<dbReference type="SUPFAM" id="SSF56672">
    <property type="entry name" value="DNA/RNA polymerases"/>
    <property type="match status" value="1"/>
</dbReference>
<sequence>MFSCLIWNIRGLHDPAKRRALRDMVATHRIQICCIQETKMELVDSPTITELGAGLLDGWGFKGARGAAGGILICWNSSLWRAVEQSVGNFSLSVLMEDLQSGGRWCCSSIYGPNEDADRAILWDELSAIRTRWSVPVAFMGDFNVIRRMEERARLDRALIDEEWEEMYPHCGVRGLPRVTSDHVPLLLESSSTSRRPRGPFRFESWWCEVEGVEGLIRQSWDASASGFRGARRVAFKLRRLKRVLWQWSRTMRAARTEKKCVLLQDILRLDREEEQATLVEADRTVRCNAKRELALIQKMEEIEWRQKSKAIWLKAGDNNTKFFHQAASQRRRVNHIAKIQIGDSVWEEQEDIRSNLTSHFKRSFCKRRGWKPGWEDPELPHLSPEQLALLEAPFGEIEIFQAIAKAEGDKAPGPDGFNLSFFQRYWSIVKQDVVAMCEDFYTGSQTVGCLNSSNFVLIPKKEGAMRVEDFRPIGLVNGAYMIVAKVMANRLKQVCGDLIEPSQAAFLPGRLLQEGFLTVQELVAALQKDKRQGLVFKLDFAKAYDSVDREFLLKVLGSHGFNPRWIRMVRQCIDSARASLVINGEVTGYFPLNRGLRQGDPLSPILFVIVANVLSRLCEKAAGAGWIKGLASSQEGTRVTILQYADDTILLSEATDRSVRGFRFILFCFGLLSGLTLNLRKSTMHGIHITTEEEKRLADCMGCPYSPFPTRYLGLPLVKGRLTKEQWDPLIERFERRLSGWKGKMLSWGGRLTLLQAVLTNLPLFYLSVFRLPIGVLHRIDRIRRRFLWQGGETDRKTPHMVDWESVCKPKREGGLGVLNLSCMNKALITRWAWRWLSRAASIWTHIVRDRYGGAGMGDHRWPSLNTRASQICKGLFADRSEVVNAFVWKVGDGRSVHFWLDRWAGESRLSDLVPDIFRLAAKKEGSVFEFFHEGTGSWQVELLRGRLSTTETDQYATLMDRITPLRTLEGSADQIRWQPNATGTFSVKSAYTWWRANGAGNLPRCPRFTQIWRPKVPLKIKVFMWFLSLERLLTRAYRARWAPNDSKACSLCAEPIETVQHLFCSCPVSRELWDEVGVQTGAWTAFTSLEEMWEAQPGRPNPTDNSLEATIAQTIIPAGAWTIWRTRNEVIFRGARAHKENMWDMFRGCVRDWGRFIANAEEVTFRGGRIQVTT</sequence>
<dbReference type="GO" id="GO:0000166">
    <property type="term" value="F:nucleotide binding"/>
    <property type="evidence" value="ECO:0007669"/>
    <property type="project" value="UniProtKB-KW"/>
</dbReference>
<protein>
    <recommendedName>
        <fullName evidence="1">RNA-directed RNA polymerase</fullName>
        <ecNumber evidence="1">2.7.7.48</ecNumber>
    </recommendedName>
</protein>
<evidence type="ECO:0000256" key="1">
    <source>
        <dbReference type="ARBA" id="ARBA00012494"/>
    </source>
</evidence>
<name>A0AAV9BYH9_ACOGR</name>
<dbReference type="InterPro" id="IPR026960">
    <property type="entry name" value="RVT-Znf"/>
</dbReference>
<dbReference type="PANTHER" id="PTHR33116">
    <property type="entry name" value="REVERSE TRANSCRIPTASE ZINC-BINDING DOMAIN-CONTAINING PROTEIN-RELATED-RELATED"/>
    <property type="match status" value="1"/>
</dbReference>
<dbReference type="Pfam" id="PF00078">
    <property type="entry name" value="RVT_1"/>
    <property type="match status" value="1"/>
</dbReference>
<keyword evidence="2" id="KW-0547">Nucleotide-binding</keyword>
<comment type="caution">
    <text evidence="6">The sequence shown here is derived from an EMBL/GenBank/DDBJ whole genome shotgun (WGS) entry which is preliminary data.</text>
</comment>
<dbReference type="Proteomes" id="UP001179952">
    <property type="component" value="Unassembled WGS sequence"/>
</dbReference>
<dbReference type="InterPro" id="IPR007096">
    <property type="entry name" value="RNA-dir_Rpol_cat_phage"/>
</dbReference>
<dbReference type="EC" id="2.7.7.48" evidence="1"/>
<evidence type="ECO:0000259" key="4">
    <source>
        <dbReference type="PROSITE" id="PS50522"/>
    </source>
</evidence>
<dbReference type="InterPro" id="IPR005135">
    <property type="entry name" value="Endo/exonuclease/phosphatase"/>
</dbReference>
<dbReference type="EMBL" id="JAUJYN010000001">
    <property type="protein sequence ID" value="KAK1280973.1"/>
    <property type="molecule type" value="Genomic_DNA"/>
</dbReference>
<dbReference type="GO" id="GO:0003968">
    <property type="term" value="F:RNA-directed RNA polymerase activity"/>
    <property type="evidence" value="ECO:0007669"/>
    <property type="project" value="UniProtKB-EC"/>
</dbReference>
<dbReference type="AlphaFoldDB" id="A0AAV9BYH9"/>
<reference evidence="6" key="1">
    <citation type="journal article" date="2023" name="Nat. Commun.">
        <title>Diploid and tetraploid genomes of Acorus and the evolution of monocots.</title>
        <authorList>
            <person name="Ma L."/>
            <person name="Liu K.W."/>
            <person name="Li Z."/>
            <person name="Hsiao Y.Y."/>
            <person name="Qi Y."/>
            <person name="Fu T."/>
            <person name="Tang G.D."/>
            <person name="Zhang D."/>
            <person name="Sun W.H."/>
            <person name="Liu D.K."/>
            <person name="Li Y."/>
            <person name="Chen G.Z."/>
            <person name="Liu X.D."/>
            <person name="Liao X.Y."/>
            <person name="Jiang Y.T."/>
            <person name="Yu X."/>
            <person name="Hao Y."/>
            <person name="Huang J."/>
            <person name="Zhao X.W."/>
            <person name="Ke S."/>
            <person name="Chen Y.Y."/>
            <person name="Wu W.L."/>
            <person name="Hsu J.L."/>
            <person name="Lin Y.F."/>
            <person name="Huang M.D."/>
            <person name="Li C.Y."/>
            <person name="Huang L."/>
            <person name="Wang Z.W."/>
            <person name="Zhao X."/>
            <person name="Zhong W.Y."/>
            <person name="Peng D.H."/>
            <person name="Ahmad S."/>
            <person name="Lan S."/>
            <person name="Zhang J.S."/>
            <person name="Tsai W.C."/>
            <person name="Van de Peer Y."/>
            <person name="Liu Z.J."/>
        </authorList>
    </citation>
    <scope>NUCLEOTIDE SEQUENCE</scope>
    <source>
        <strain evidence="6">SCP</strain>
    </source>
</reference>